<feature type="chain" id="PRO_5043729824" evidence="1">
    <location>
        <begin position="20"/>
        <end position="238"/>
    </location>
</feature>
<dbReference type="AlphaFoldDB" id="A0AAV2IKR1"/>
<keyword evidence="3" id="KW-1185">Reference proteome</keyword>
<proteinExistence type="predicted"/>
<keyword evidence="1" id="KW-0732">Signal</keyword>
<feature type="signal peptide" evidence="1">
    <location>
        <begin position="1"/>
        <end position="19"/>
    </location>
</feature>
<dbReference type="EMBL" id="CAXITT010000789">
    <property type="protein sequence ID" value="CAL1546252.1"/>
    <property type="molecule type" value="Genomic_DNA"/>
</dbReference>
<reference evidence="2 3" key="1">
    <citation type="submission" date="2024-04" db="EMBL/GenBank/DDBJ databases">
        <authorList>
            <consortium name="Genoscope - CEA"/>
            <person name="William W."/>
        </authorList>
    </citation>
    <scope>NUCLEOTIDE SEQUENCE [LARGE SCALE GENOMIC DNA]</scope>
</reference>
<comment type="caution">
    <text evidence="2">The sequence shown here is derived from an EMBL/GenBank/DDBJ whole genome shotgun (WGS) entry which is preliminary data.</text>
</comment>
<dbReference type="InterPro" id="IPR009832">
    <property type="entry name" value="DUF1397"/>
</dbReference>
<protein>
    <submittedName>
        <fullName evidence="2">Uncharacterized protein</fullName>
    </submittedName>
</protein>
<gene>
    <name evidence="2" type="ORF">GSLYS_00019629001</name>
</gene>
<dbReference type="Proteomes" id="UP001497497">
    <property type="component" value="Unassembled WGS sequence"/>
</dbReference>
<name>A0AAV2IKR1_LYMST</name>
<evidence type="ECO:0000256" key="1">
    <source>
        <dbReference type="SAM" id="SignalP"/>
    </source>
</evidence>
<sequence length="238" mass="27503">MRVLWSFVAVVLAAAPMFAASVGDTAQTNNAIVGNNEAREKLARRKSDGVAKRKDCKKAFEKCVKHHMDYFENFQKHYLTGRTVRISDEGLDGMCRNKMSFHACVDQLWWTCGKDIHWGEERSNYYTSLLDFICQGQGREAFLLLDGMSCNTKLNIGRYTVDCQKTSLIRYHTAKKGRVNHLPQYGGSLLCRHVQEYRSCHRRALEKSCGNHLADFIYQLDNLINKDRYAHEMKLYRC</sequence>
<evidence type="ECO:0000313" key="2">
    <source>
        <dbReference type="EMBL" id="CAL1546252.1"/>
    </source>
</evidence>
<dbReference type="Pfam" id="PF07165">
    <property type="entry name" value="DUF1397"/>
    <property type="match status" value="1"/>
</dbReference>
<organism evidence="2 3">
    <name type="scientific">Lymnaea stagnalis</name>
    <name type="common">Great pond snail</name>
    <name type="synonym">Helix stagnalis</name>
    <dbReference type="NCBI Taxonomy" id="6523"/>
    <lineage>
        <taxon>Eukaryota</taxon>
        <taxon>Metazoa</taxon>
        <taxon>Spiralia</taxon>
        <taxon>Lophotrochozoa</taxon>
        <taxon>Mollusca</taxon>
        <taxon>Gastropoda</taxon>
        <taxon>Heterobranchia</taxon>
        <taxon>Euthyneura</taxon>
        <taxon>Panpulmonata</taxon>
        <taxon>Hygrophila</taxon>
        <taxon>Lymnaeoidea</taxon>
        <taxon>Lymnaeidae</taxon>
        <taxon>Lymnaea</taxon>
    </lineage>
</organism>
<accession>A0AAV2IKR1</accession>
<evidence type="ECO:0000313" key="3">
    <source>
        <dbReference type="Proteomes" id="UP001497497"/>
    </source>
</evidence>